<evidence type="ECO:0000313" key="2">
    <source>
        <dbReference type="EMBL" id="KAJ7366994.1"/>
    </source>
</evidence>
<feature type="transmembrane region" description="Helical" evidence="1">
    <location>
        <begin position="191"/>
        <end position="210"/>
    </location>
</feature>
<name>A0AAD7F3J6_9AGAR</name>
<comment type="caution">
    <text evidence="2">The sequence shown here is derived from an EMBL/GenBank/DDBJ whole genome shotgun (WGS) entry which is preliminary data.</text>
</comment>
<evidence type="ECO:0000256" key="1">
    <source>
        <dbReference type="SAM" id="Phobius"/>
    </source>
</evidence>
<protein>
    <submittedName>
        <fullName evidence="2">Uncharacterized protein</fullName>
    </submittedName>
</protein>
<dbReference type="Proteomes" id="UP001218218">
    <property type="component" value="Unassembled WGS sequence"/>
</dbReference>
<feature type="transmembrane region" description="Helical" evidence="1">
    <location>
        <begin position="65"/>
        <end position="84"/>
    </location>
</feature>
<feature type="transmembrane region" description="Helical" evidence="1">
    <location>
        <begin position="118"/>
        <end position="138"/>
    </location>
</feature>
<accession>A0AAD7F3J6</accession>
<keyword evidence="1" id="KW-1133">Transmembrane helix</keyword>
<dbReference type="PANTHER" id="PTHR31362:SF0">
    <property type="entry name" value="EXOSTOSIN DOMAIN-CONTAINING PROTEIN-RELATED"/>
    <property type="match status" value="1"/>
</dbReference>
<keyword evidence="1" id="KW-0472">Membrane</keyword>
<dbReference type="InterPro" id="IPR005049">
    <property type="entry name" value="STL-like"/>
</dbReference>
<feature type="transmembrane region" description="Helical" evidence="1">
    <location>
        <begin position="278"/>
        <end position="295"/>
    </location>
</feature>
<evidence type="ECO:0000313" key="3">
    <source>
        <dbReference type="Proteomes" id="UP001218218"/>
    </source>
</evidence>
<proteinExistence type="predicted"/>
<dbReference type="PANTHER" id="PTHR31362">
    <property type="entry name" value="GLYCOSYLTRANSFERASE STELLO1-RELATED"/>
    <property type="match status" value="1"/>
</dbReference>
<sequence length="659" mass="73627">MKPYKTYGLLERDSGEKAPFDSASGATIQAGSMHFNLLATAAGALYAIQAFTDEASARMNNLTELHVVFPVCTVVLLAYLHLAFGRSVESSTWSSVALQLSGLYMVKSTVDARFNHSAVPVVTSFAVATSLALITSYYTLRRLEGSLVSFARLAAGTVIAKLVFAVAIASIDGFASPKAPLLKTSSSLDLSGVLLFIAESCRGICIFLALDGYDVIFVAVLLTFANTVWLAISALFSQLFSFGVLGGCAIALTASSLHLRQPHRSDETTRESFRPLRFIGITASLILTLLVSLLSRNSDEIQYPPSVSQLFRFEASHPKCYPRKPPASLRPLWQSGYHEFDNVLLIVFFSHPRYDVNLEFHKEVYSKYFPNVVFIGPANREDAGFKHSFDAVVNSYHSKEELPQKMSGRMAHHMLYQVMEENPCGYDGYLWAPFDAFLNVPRLQQFDKTRFWYHSPWAKYVYNPATAASQDTRHAPPLGPASPAPDPYPANPADLYKYDWWWGSKEVGLEVCLPAFEKIPLHMRQRMATHYTNGKTRLVGGSSDTMYIPGRHAKTFRQTLALFLETTCFLEIAAPTTLHLVAPPKEPIQFVDHYWEWQPPYNATFVRQKWASGFEVDTFHTFHWGEPGADGVWRAQPGIVEDTRRVLAESAARQGIHWD</sequence>
<dbReference type="EMBL" id="JARIHO010000002">
    <property type="protein sequence ID" value="KAJ7366994.1"/>
    <property type="molecule type" value="Genomic_DNA"/>
</dbReference>
<feature type="transmembrane region" description="Helical" evidence="1">
    <location>
        <begin position="238"/>
        <end position="257"/>
    </location>
</feature>
<keyword evidence="1" id="KW-0812">Transmembrane</keyword>
<reference evidence="2" key="1">
    <citation type="submission" date="2023-03" db="EMBL/GenBank/DDBJ databases">
        <title>Massive genome expansion in bonnet fungi (Mycena s.s.) driven by repeated elements and novel gene families across ecological guilds.</title>
        <authorList>
            <consortium name="Lawrence Berkeley National Laboratory"/>
            <person name="Harder C.B."/>
            <person name="Miyauchi S."/>
            <person name="Viragh M."/>
            <person name="Kuo A."/>
            <person name="Thoen E."/>
            <person name="Andreopoulos B."/>
            <person name="Lu D."/>
            <person name="Skrede I."/>
            <person name="Drula E."/>
            <person name="Henrissat B."/>
            <person name="Morin E."/>
            <person name="Kohler A."/>
            <person name="Barry K."/>
            <person name="LaButti K."/>
            <person name="Morin E."/>
            <person name="Salamov A."/>
            <person name="Lipzen A."/>
            <person name="Mereny Z."/>
            <person name="Hegedus B."/>
            <person name="Baldrian P."/>
            <person name="Stursova M."/>
            <person name="Weitz H."/>
            <person name="Taylor A."/>
            <person name="Grigoriev I.V."/>
            <person name="Nagy L.G."/>
            <person name="Martin F."/>
            <person name="Kauserud H."/>
        </authorList>
    </citation>
    <scope>NUCLEOTIDE SEQUENCE</scope>
    <source>
        <strain evidence="2">CBHHK002</strain>
    </source>
</reference>
<dbReference type="AlphaFoldDB" id="A0AAD7F3J6"/>
<keyword evidence="3" id="KW-1185">Reference proteome</keyword>
<gene>
    <name evidence="2" type="ORF">DFH08DRAFT_182598</name>
</gene>
<organism evidence="2 3">
    <name type="scientific">Mycena albidolilacea</name>
    <dbReference type="NCBI Taxonomy" id="1033008"/>
    <lineage>
        <taxon>Eukaryota</taxon>
        <taxon>Fungi</taxon>
        <taxon>Dikarya</taxon>
        <taxon>Basidiomycota</taxon>
        <taxon>Agaricomycotina</taxon>
        <taxon>Agaricomycetes</taxon>
        <taxon>Agaricomycetidae</taxon>
        <taxon>Agaricales</taxon>
        <taxon>Marasmiineae</taxon>
        <taxon>Mycenaceae</taxon>
        <taxon>Mycena</taxon>
    </lineage>
</organism>
<feature type="transmembrane region" description="Helical" evidence="1">
    <location>
        <begin position="215"/>
        <end position="232"/>
    </location>
</feature>
<feature type="transmembrane region" description="Helical" evidence="1">
    <location>
        <begin position="150"/>
        <end position="171"/>
    </location>
</feature>